<feature type="transmembrane region" description="Helical" evidence="1">
    <location>
        <begin position="76"/>
        <end position="100"/>
    </location>
</feature>
<evidence type="ECO:0000313" key="2">
    <source>
        <dbReference type="EMBL" id="QEQ97645.1"/>
    </source>
</evidence>
<keyword evidence="3" id="KW-1185">Reference proteome</keyword>
<keyword evidence="1" id="KW-0472">Membrane</keyword>
<protein>
    <submittedName>
        <fullName evidence="2">SoxR reducing system RseC family protein</fullName>
    </submittedName>
</protein>
<dbReference type="Proteomes" id="UP000324760">
    <property type="component" value="Chromosome"/>
</dbReference>
<dbReference type="PANTHER" id="PTHR35867:SF1">
    <property type="entry name" value="PROTEIN RSEC"/>
    <property type="match status" value="1"/>
</dbReference>
<sequence length="144" mass="15701">MIEESATVVSVCEGAVIIESSRTSACAQCQAKESCGQKALSEWASSKLMHLEVDNPSKIVVRQGDKVVVGIDEGSFVVASALIYLLPIFTMMLGGAIVFLFDGPEWVSILVSFIGLLIGFVMVKLTSRRLERRCQYKPVLLRTS</sequence>
<gene>
    <name evidence="2" type="ORF">F0U83_13445</name>
</gene>
<name>A0A5P1REF4_9GAMM</name>
<dbReference type="InterPro" id="IPR026268">
    <property type="entry name" value="RseC"/>
</dbReference>
<feature type="transmembrane region" description="Helical" evidence="1">
    <location>
        <begin position="106"/>
        <end position="123"/>
    </location>
</feature>
<dbReference type="Pfam" id="PF04246">
    <property type="entry name" value="RseC_MucC"/>
    <property type="match status" value="1"/>
</dbReference>
<dbReference type="OrthoDB" id="9795854at2"/>
<accession>A0A5P1REF4</accession>
<dbReference type="PIRSF" id="PIRSF004923">
    <property type="entry name" value="RseC"/>
    <property type="match status" value="1"/>
</dbReference>
<evidence type="ECO:0000313" key="3">
    <source>
        <dbReference type="Proteomes" id="UP000324760"/>
    </source>
</evidence>
<organism evidence="2 3">
    <name type="scientific">Neptunomonas concharum</name>
    <dbReference type="NCBI Taxonomy" id="1031538"/>
    <lineage>
        <taxon>Bacteria</taxon>
        <taxon>Pseudomonadati</taxon>
        <taxon>Pseudomonadota</taxon>
        <taxon>Gammaproteobacteria</taxon>
        <taxon>Oceanospirillales</taxon>
        <taxon>Oceanospirillaceae</taxon>
        <taxon>Neptunomonas</taxon>
    </lineage>
</organism>
<dbReference type="RefSeq" id="WP_138986715.1">
    <property type="nucleotide sequence ID" value="NZ_CP043869.1"/>
</dbReference>
<reference evidence="2 3" key="1">
    <citation type="journal article" date="2019" name="Biochem. Eng. J.">
        <title>Metabolic engineering of the marine bacteria Neptunomonas concharum for the production of acetoin and meso-2,3-butanediol from acetate.</title>
        <authorList>
            <person name="Li W."/>
            <person name="Pu N."/>
            <person name="Liu C.-X."/>
            <person name="Yuan Q.-P."/>
            <person name="Li Z.-J."/>
        </authorList>
    </citation>
    <scope>NUCLEOTIDE SEQUENCE [LARGE SCALE GENOMIC DNA]</scope>
    <source>
        <strain evidence="2 3">JCM17730</strain>
    </source>
</reference>
<dbReference type="EMBL" id="CP043869">
    <property type="protein sequence ID" value="QEQ97645.1"/>
    <property type="molecule type" value="Genomic_DNA"/>
</dbReference>
<proteinExistence type="predicted"/>
<evidence type="ECO:0000256" key="1">
    <source>
        <dbReference type="SAM" id="Phobius"/>
    </source>
</evidence>
<keyword evidence="1" id="KW-1133">Transmembrane helix</keyword>
<keyword evidence="1" id="KW-0812">Transmembrane</keyword>
<dbReference type="KEGG" id="ncu:F0U83_13445"/>
<dbReference type="InterPro" id="IPR007359">
    <property type="entry name" value="SigmaE_reg_RseC_MucC"/>
</dbReference>
<dbReference type="PANTHER" id="PTHR35867">
    <property type="entry name" value="PROTEIN RSEC"/>
    <property type="match status" value="1"/>
</dbReference>
<dbReference type="AlphaFoldDB" id="A0A5P1REF4"/>